<dbReference type="Proteomes" id="UP000196027">
    <property type="component" value="Chromosome"/>
</dbReference>
<dbReference type="AlphaFoldDB" id="A0A1Y0I8G2"/>
<organism evidence="1 2">
    <name type="scientific">Oleiphilus messinensis</name>
    <dbReference type="NCBI Taxonomy" id="141451"/>
    <lineage>
        <taxon>Bacteria</taxon>
        <taxon>Pseudomonadati</taxon>
        <taxon>Pseudomonadota</taxon>
        <taxon>Gammaproteobacteria</taxon>
        <taxon>Oceanospirillales</taxon>
        <taxon>Oleiphilaceae</taxon>
        <taxon>Oleiphilus</taxon>
    </lineage>
</organism>
<keyword evidence="2" id="KW-1185">Reference proteome</keyword>
<dbReference type="KEGG" id="ome:OLMES_2428"/>
<gene>
    <name evidence="1" type="ORF">OLMES_2428</name>
</gene>
<dbReference type="RefSeq" id="WP_087461470.1">
    <property type="nucleotide sequence ID" value="NZ_CP021425.1"/>
</dbReference>
<evidence type="ECO:0000313" key="2">
    <source>
        <dbReference type="Proteomes" id="UP000196027"/>
    </source>
</evidence>
<protein>
    <submittedName>
        <fullName evidence="1">Uncharacterized protein</fullName>
    </submittedName>
</protein>
<evidence type="ECO:0000313" key="1">
    <source>
        <dbReference type="EMBL" id="ARU56489.1"/>
    </source>
</evidence>
<accession>A0A1Y0I8G2</accession>
<reference evidence="1 2" key="1">
    <citation type="submission" date="2017-05" db="EMBL/GenBank/DDBJ databases">
        <title>Genomic insights into alkan degradation activity of Oleiphilus messinensis.</title>
        <authorList>
            <person name="Kozyavkin S.A."/>
            <person name="Slesarev A.I."/>
            <person name="Golyshin P.N."/>
            <person name="Korzhenkov A."/>
            <person name="Golyshina O.N."/>
            <person name="Toshchakov S.V."/>
        </authorList>
    </citation>
    <scope>NUCLEOTIDE SEQUENCE [LARGE SCALE GENOMIC DNA]</scope>
    <source>
        <strain evidence="1 2">ME102</strain>
    </source>
</reference>
<name>A0A1Y0I8G2_9GAMM</name>
<proteinExistence type="predicted"/>
<sequence>MKEAYLDAIAGAIIKAATEIKRLDQGESSEAFHERLLEGRKMFRQVWKFRSIDHPDRIALFARNQNGQIQFSLAIIDDAFVNFYRTTNGTVLSSKWYALPVPPGSWRFQVPVRYLRPGQKDATVLPRVSELLPYSYYRGSETSGSVILNTNEYRKELKDMLSDL</sequence>
<dbReference type="EMBL" id="CP021425">
    <property type="protein sequence ID" value="ARU56489.1"/>
    <property type="molecule type" value="Genomic_DNA"/>
</dbReference>